<sequence>MSKLLKAITNLIDSNQGNSRKEGKAEMFCRSEFKKLVQQDLAPIRLSPSYRYRHIKSLPESETEPAQGLLNS</sequence>
<reference evidence="1 2" key="1">
    <citation type="journal article" date="2012" name="Genome Biol.">
        <title>Sequencing three crocodilian genomes to illuminate the evolution of archosaurs and amniotes.</title>
        <authorList>
            <person name="St John J.A."/>
            <person name="Braun E.L."/>
            <person name="Isberg S.R."/>
            <person name="Miles L.G."/>
            <person name="Chong A.Y."/>
            <person name="Gongora J."/>
            <person name="Dalzell P."/>
            <person name="Moran C."/>
            <person name="Bed'hom B."/>
            <person name="Abzhanov A."/>
            <person name="Burgess S.C."/>
            <person name="Cooksey A.M."/>
            <person name="Castoe T.A."/>
            <person name="Crawford N.G."/>
            <person name="Densmore L.D."/>
            <person name="Drew J.C."/>
            <person name="Edwards S.V."/>
            <person name="Faircloth B.C."/>
            <person name="Fujita M.K."/>
            <person name="Greenwold M.J."/>
            <person name="Hoffmann F.G."/>
            <person name="Howard J.M."/>
            <person name="Iguchi T."/>
            <person name="Janes D.E."/>
            <person name="Khan S.Y."/>
            <person name="Kohno S."/>
            <person name="de Koning A.J."/>
            <person name="Lance S.L."/>
            <person name="McCarthy F.M."/>
            <person name="McCormack J.E."/>
            <person name="Merchant M.E."/>
            <person name="Peterson D.G."/>
            <person name="Pollock D.D."/>
            <person name="Pourmand N."/>
            <person name="Raney B.J."/>
            <person name="Roessler K.A."/>
            <person name="Sanford J.R."/>
            <person name="Sawyer R.H."/>
            <person name="Schmidt C.J."/>
            <person name="Triplett E.W."/>
            <person name="Tuberville T.D."/>
            <person name="Venegas-Anaya M."/>
            <person name="Howard J.T."/>
            <person name="Jarvis E.D."/>
            <person name="Guillette L.J.Jr."/>
            <person name="Glenn T.C."/>
            <person name="Green R.E."/>
            <person name="Ray D.A."/>
        </authorList>
    </citation>
    <scope>NUCLEOTIDE SEQUENCE [LARGE SCALE GENOMIC DNA]</scope>
    <source>
        <strain evidence="1">KSC_2009_1</strain>
    </source>
</reference>
<dbReference type="AlphaFoldDB" id="A0A151PIS8"/>
<accession>A0A151PIS8</accession>
<evidence type="ECO:0000313" key="2">
    <source>
        <dbReference type="Proteomes" id="UP000050525"/>
    </source>
</evidence>
<comment type="caution">
    <text evidence="1">The sequence shown here is derived from an EMBL/GenBank/DDBJ whole genome shotgun (WGS) entry which is preliminary data.</text>
</comment>
<proteinExistence type="predicted"/>
<protein>
    <submittedName>
        <fullName evidence="1">Uncharacterized protein</fullName>
    </submittedName>
</protein>
<gene>
    <name evidence="1" type="ORF">Y1Q_0000801</name>
</gene>
<dbReference type="EMBL" id="AKHW03000146">
    <property type="protein sequence ID" value="KYO48996.1"/>
    <property type="molecule type" value="Genomic_DNA"/>
</dbReference>
<dbReference type="Proteomes" id="UP000050525">
    <property type="component" value="Unassembled WGS sequence"/>
</dbReference>
<name>A0A151PIS8_ALLMI</name>
<dbReference type="STRING" id="8496.A0A151PIS8"/>
<evidence type="ECO:0000313" key="1">
    <source>
        <dbReference type="EMBL" id="KYO48996.1"/>
    </source>
</evidence>
<organism evidence="1 2">
    <name type="scientific">Alligator mississippiensis</name>
    <name type="common">American alligator</name>
    <dbReference type="NCBI Taxonomy" id="8496"/>
    <lineage>
        <taxon>Eukaryota</taxon>
        <taxon>Metazoa</taxon>
        <taxon>Chordata</taxon>
        <taxon>Craniata</taxon>
        <taxon>Vertebrata</taxon>
        <taxon>Euteleostomi</taxon>
        <taxon>Archelosauria</taxon>
        <taxon>Archosauria</taxon>
        <taxon>Crocodylia</taxon>
        <taxon>Alligatoridae</taxon>
        <taxon>Alligatorinae</taxon>
        <taxon>Alligator</taxon>
    </lineage>
</organism>
<keyword evidence="2" id="KW-1185">Reference proteome</keyword>